<dbReference type="Pfam" id="PF08245">
    <property type="entry name" value="Mur_ligase_M"/>
    <property type="match status" value="1"/>
</dbReference>
<evidence type="ECO:0000256" key="4">
    <source>
        <dbReference type="ARBA" id="ARBA00022741"/>
    </source>
</evidence>
<keyword evidence="2 10" id="KW-0436">Ligase</keyword>
<feature type="binding site" evidence="10">
    <location>
        <begin position="111"/>
        <end position="117"/>
    </location>
    <ligand>
        <name>ATP</name>
        <dbReference type="ChEBI" id="CHEBI:30616"/>
    </ligand>
</feature>
<dbReference type="InterPro" id="IPR036565">
    <property type="entry name" value="Mur-like_cat_sf"/>
</dbReference>
<comment type="caution">
    <text evidence="14">The sequence shown here is derived from an EMBL/GenBank/DDBJ whole genome shotgun (WGS) entry which is preliminary data.</text>
</comment>
<dbReference type="UniPathway" id="UPA00219"/>
<evidence type="ECO:0000256" key="8">
    <source>
        <dbReference type="ARBA" id="ARBA00023306"/>
    </source>
</evidence>
<dbReference type="InterPro" id="IPR013221">
    <property type="entry name" value="Mur_ligase_cen"/>
</dbReference>
<evidence type="ECO:0000256" key="7">
    <source>
        <dbReference type="ARBA" id="ARBA00022984"/>
    </source>
</evidence>
<dbReference type="InterPro" id="IPR004101">
    <property type="entry name" value="Mur_ligase_C"/>
</dbReference>
<dbReference type="InterPro" id="IPR035911">
    <property type="entry name" value="MurE/MurF_N"/>
</dbReference>
<dbReference type="InterPro" id="IPR005863">
    <property type="entry name" value="UDP-N-AcMur_synth"/>
</dbReference>
<comment type="pathway">
    <text evidence="10 11">Cell wall biogenesis; peptidoglycan biosynthesis.</text>
</comment>
<dbReference type="SUPFAM" id="SSF53244">
    <property type="entry name" value="MurD-like peptide ligases, peptide-binding domain"/>
    <property type="match status" value="1"/>
</dbReference>
<proteinExistence type="inferred from homology"/>
<evidence type="ECO:0000259" key="12">
    <source>
        <dbReference type="Pfam" id="PF02875"/>
    </source>
</evidence>
<accession>A0A6I3S1E5</accession>
<dbReference type="EMBL" id="WNCL01000022">
    <property type="protein sequence ID" value="MTU43582.1"/>
    <property type="molecule type" value="Genomic_DNA"/>
</dbReference>
<dbReference type="Gene3D" id="3.40.1390.10">
    <property type="entry name" value="MurE/MurF, N-terminal domain"/>
    <property type="match status" value="1"/>
</dbReference>
<keyword evidence="7 10" id="KW-0573">Peptidoglycan synthesis</keyword>
<dbReference type="InterPro" id="IPR036615">
    <property type="entry name" value="Mur_ligase_C_dom_sf"/>
</dbReference>
<dbReference type="GO" id="GO:0047480">
    <property type="term" value="F:UDP-N-acetylmuramoyl-tripeptide-D-alanyl-D-alanine ligase activity"/>
    <property type="evidence" value="ECO:0007669"/>
    <property type="project" value="UniProtKB-UniRule"/>
</dbReference>
<dbReference type="GO" id="GO:0008360">
    <property type="term" value="P:regulation of cell shape"/>
    <property type="evidence" value="ECO:0007669"/>
    <property type="project" value="UniProtKB-KW"/>
</dbReference>
<dbReference type="InterPro" id="IPR051046">
    <property type="entry name" value="MurCDEF_CellWall_CoF430Synth"/>
</dbReference>
<keyword evidence="6 10" id="KW-0133">Cell shape</keyword>
<evidence type="ECO:0000313" key="15">
    <source>
        <dbReference type="Proteomes" id="UP000462362"/>
    </source>
</evidence>
<keyword evidence="3 10" id="KW-0132">Cell division</keyword>
<evidence type="ECO:0000256" key="11">
    <source>
        <dbReference type="RuleBase" id="RU004136"/>
    </source>
</evidence>
<dbReference type="GO" id="GO:0051301">
    <property type="term" value="P:cell division"/>
    <property type="evidence" value="ECO:0007669"/>
    <property type="project" value="UniProtKB-KW"/>
</dbReference>
<reference evidence="14 15" key="1">
    <citation type="journal article" date="2019" name="Nat. Med.">
        <title>A library of human gut bacterial isolates paired with longitudinal multiomics data enables mechanistic microbiome research.</title>
        <authorList>
            <person name="Poyet M."/>
            <person name="Groussin M."/>
            <person name="Gibbons S.M."/>
            <person name="Avila-Pacheco J."/>
            <person name="Jiang X."/>
            <person name="Kearney S.M."/>
            <person name="Perrotta A.R."/>
            <person name="Berdy B."/>
            <person name="Zhao S."/>
            <person name="Lieberman T.D."/>
            <person name="Swanson P.K."/>
            <person name="Smith M."/>
            <person name="Roesemann S."/>
            <person name="Alexander J.E."/>
            <person name="Rich S.A."/>
            <person name="Livny J."/>
            <person name="Vlamakis H."/>
            <person name="Clish C."/>
            <person name="Bullock K."/>
            <person name="Deik A."/>
            <person name="Scott J."/>
            <person name="Pierce K.A."/>
            <person name="Xavier R.J."/>
            <person name="Alm E.J."/>
        </authorList>
    </citation>
    <scope>NUCLEOTIDE SEQUENCE [LARGE SCALE GENOMIC DNA]</scope>
    <source>
        <strain evidence="14 15">BIOML-A2</strain>
    </source>
</reference>
<evidence type="ECO:0000256" key="10">
    <source>
        <dbReference type="HAMAP-Rule" id="MF_02019"/>
    </source>
</evidence>
<dbReference type="GO" id="GO:0071555">
    <property type="term" value="P:cell wall organization"/>
    <property type="evidence" value="ECO:0007669"/>
    <property type="project" value="UniProtKB-KW"/>
</dbReference>
<keyword evidence="9 10" id="KW-0961">Cell wall biogenesis/degradation</keyword>
<feature type="domain" description="Mur ligase central" evidence="13">
    <location>
        <begin position="109"/>
        <end position="293"/>
    </location>
</feature>
<dbReference type="Proteomes" id="UP000462362">
    <property type="component" value="Unassembled WGS sequence"/>
</dbReference>
<dbReference type="Pfam" id="PF02875">
    <property type="entry name" value="Mur_ligase_C"/>
    <property type="match status" value="1"/>
</dbReference>
<keyword evidence="8 10" id="KW-0131">Cell cycle</keyword>
<evidence type="ECO:0000259" key="13">
    <source>
        <dbReference type="Pfam" id="PF08245"/>
    </source>
</evidence>
<keyword evidence="5 10" id="KW-0067">ATP-binding</keyword>
<dbReference type="SUPFAM" id="SSF63418">
    <property type="entry name" value="MurE/MurF N-terminal domain"/>
    <property type="match status" value="1"/>
</dbReference>
<dbReference type="GO" id="GO:0005524">
    <property type="term" value="F:ATP binding"/>
    <property type="evidence" value="ECO:0007669"/>
    <property type="project" value="UniProtKB-UniRule"/>
</dbReference>
<feature type="domain" description="Mur ligase C-terminal" evidence="12">
    <location>
        <begin position="316"/>
        <end position="435"/>
    </location>
</feature>
<dbReference type="SUPFAM" id="SSF53623">
    <property type="entry name" value="MurD-like peptide ligases, catalytic domain"/>
    <property type="match status" value="1"/>
</dbReference>
<evidence type="ECO:0000256" key="1">
    <source>
        <dbReference type="ARBA" id="ARBA00022490"/>
    </source>
</evidence>
<evidence type="ECO:0000256" key="2">
    <source>
        <dbReference type="ARBA" id="ARBA00022598"/>
    </source>
</evidence>
<evidence type="ECO:0000256" key="9">
    <source>
        <dbReference type="ARBA" id="ARBA00023316"/>
    </source>
</evidence>
<dbReference type="RefSeq" id="WP_008812192.1">
    <property type="nucleotide sequence ID" value="NZ_CAKVUT010000004.1"/>
</dbReference>
<dbReference type="PANTHER" id="PTHR43024:SF1">
    <property type="entry name" value="UDP-N-ACETYLMURAMOYL-TRIPEPTIDE--D-ALANYL-D-ALANINE LIGASE"/>
    <property type="match status" value="1"/>
</dbReference>
<dbReference type="Gene3D" id="3.40.1190.10">
    <property type="entry name" value="Mur-like, catalytic domain"/>
    <property type="match status" value="1"/>
</dbReference>
<comment type="similarity">
    <text evidence="10">Belongs to the MurCDEF family. MurF subfamily.</text>
</comment>
<comment type="subcellular location">
    <subcellularLocation>
        <location evidence="10 11">Cytoplasm</location>
    </subcellularLocation>
</comment>
<dbReference type="EC" id="6.3.2.10" evidence="10 11"/>
<dbReference type="GO" id="GO:0005737">
    <property type="term" value="C:cytoplasm"/>
    <property type="evidence" value="ECO:0007669"/>
    <property type="project" value="UniProtKB-SubCell"/>
</dbReference>
<dbReference type="PANTHER" id="PTHR43024">
    <property type="entry name" value="UDP-N-ACETYLMURAMOYL-TRIPEPTIDE--D-ALANYL-D-ALANINE LIGASE"/>
    <property type="match status" value="1"/>
</dbReference>
<keyword evidence="4 10" id="KW-0547">Nucleotide-binding</keyword>
<keyword evidence="1 10" id="KW-0963">Cytoplasm</keyword>
<dbReference type="GO" id="GO:0009252">
    <property type="term" value="P:peptidoglycan biosynthetic process"/>
    <property type="evidence" value="ECO:0007669"/>
    <property type="project" value="UniProtKB-UniRule"/>
</dbReference>
<dbReference type="AlphaFoldDB" id="A0A6I3S1E5"/>
<comment type="catalytic activity">
    <reaction evidence="10 11">
        <text>D-alanyl-D-alanine + UDP-N-acetyl-alpha-D-muramoyl-L-alanyl-gamma-D-glutamyl-meso-2,6-diaminopimelate + ATP = UDP-N-acetyl-alpha-D-muramoyl-L-alanyl-gamma-D-glutamyl-meso-2,6-diaminopimeloyl-D-alanyl-D-alanine + ADP + phosphate + H(+)</text>
        <dbReference type="Rhea" id="RHEA:28374"/>
        <dbReference type="ChEBI" id="CHEBI:15378"/>
        <dbReference type="ChEBI" id="CHEBI:30616"/>
        <dbReference type="ChEBI" id="CHEBI:43474"/>
        <dbReference type="ChEBI" id="CHEBI:57822"/>
        <dbReference type="ChEBI" id="CHEBI:61386"/>
        <dbReference type="ChEBI" id="CHEBI:83905"/>
        <dbReference type="ChEBI" id="CHEBI:456216"/>
        <dbReference type="EC" id="6.3.2.10"/>
    </reaction>
</comment>
<sequence>MNEALMTIGEFAEMLGSDIQIKGAPGIKFSSVSFDSRSVRPNGLFFAIEGERDGHEFVQAASDAGAAAAVVTHFVPVSLPQVLVKDTREALLDSAKKWRSKFDLPVIAVAGSNGKTTTTQMVLSIIKERFQKGAWVGTEGNLNNELGVSLMLWKLRPEHQAACFEVGMNHIGEMRPLVSAIAPTIGTVTNTMRDHQEFLASLEETAKENGEVFAQLPRQGVAVINAADPFAVEWRKMAGNNRVVTFGTPDSDVYACEVEGTAFRLVTPIGQIDIELKVPGKHNIVNAVNAAAVLFAMGRDLCDIKKGLENFEAVSHRGEVVTLDDGSVVIDDSYNANPDSMNAAVNMLSEYQLPKIFVAGDMGELGVQSPQFHRELGEFVRRCGIENFFSIGNRMLDAVEGYGEGARHFETQEELLAALKEEMVKGPHAVLFKASNFMKLFKLADELVRTWNKQEEKEPKEN</sequence>
<organism evidence="14 15">
    <name type="scientific">Parasutterella excrementihominis</name>
    <dbReference type="NCBI Taxonomy" id="487175"/>
    <lineage>
        <taxon>Bacteria</taxon>
        <taxon>Pseudomonadati</taxon>
        <taxon>Pseudomonadota</taxon>
        <taxon>Betaproteobacteria</taxon>
        <taxon>Burkholderiales</taxon>
        <taxon>Sutterellaceae</taxon>
        <taxon>Parasutterella</taxon>
    </lineage>
</organism>
<dbReference type="HAMAP" id="MF_02019">
    <property type="entry name" value="MurF"/>
    <property type="match status" value="1"/>
</dbReference>
<evidence type="ECO:0000313" key="14">
    <source>
        <dbReference type="EMBL" id="MTU43582.1"/>
    </source>
</evidence>
<dbReference type="Gene3D" id="3.90.190.20">
    <property type="entry name" value="Mur ligase, C-terminal domain"/>
    <property type="match status" value="1"/>
</dbReference>
<dbReference type="NCBIfam" id="TIGR01143">
    <property type="entry name" value="murF"/>
    <property type="match status" value="1"/>
</dbReference>
<evidence type="ECO:0000256" key="5">
    <source>
        <dbReference type="ARBA" id="ARBA00022840"/>
    </source>
</evidence>
<comment type="function">
    <text evidence="10 11">Involved in cell wall formation. Catalyzes the final step in the synthesis of UDP-N-acetylmuramoyl-pentapeptide, the precursor of murein.</text>
</comment>
<name>A0A6I3S1E5_9BURK</name>
<evidence type="ECO:0000256" key="3">
    <source>
        <dbReference type="ARBA" id="ARBA00022618"/>
    </source>
</evidence>
<gene>
    <name evidence="10 14" type="primary">murF</name>
    <name evidence="14" type="ORF">GMD42_08080</name>
</gene>
<evidence type="ECO:0000256" key="6">
    <source>
        <dbReference type="ARBA" id="ARBA00022960"/>
    </source>
</evidence>
<protein>
    <recommendedName>
        <fullName evidence="10 11">UDP-N-acetylmuramoyl-tripeptide--D-alanyl-D-alanine ligase</fullName>
        <ecNumber evidence="10 11">6.3.2.10</ecNumber>
    </recommendedName>
    <alternativeName>
        <fullName evidence="10">D-alanyl-D-alanine-adding enzyme</fullName>
    </alternativeName>
</protein>